<dbReference type="RefSeq" id="WP_124194602.1">
    <property type="nucleotide sequence ID" value="NZ_REGA01000003.1"/>
</dbReference>
<dbReference type="SUPFAM" id="SSF51556">
    <property type="entry name" value="Metallo-dependent hydrolases"/>
    <property type="match status" value="1"/>
</dbReference>
<dbReference type="PANTHER" id="PTHR11647">
    <property type="entry name" value="HYDRANTOINASE/DIHYDROPYRIMIDINASE FAMILY MEMBER"/>
    <property type="match status" value="1"/>
</dbReference>
<sequence length="479" mass="53415">MVESTVDLRVVNARVVTPEGTISGGVAADDGIVVGVGTESNLPDAEHEIDADGNYLIPGFIDPHVHWGLSRYEYEYHEGLEHDFETETRGAIHGGVTTVVNFLLQKEPYLPDMEFFRRAGEENSYIDFAYHAIVHQDHHVEEIPDLAEAGVRSYKVFFNWYKHASPELGIDHSDAGRVFRVLDEVSDIPGGVVMFHAENEDLAIERRNDLQEEGRNDLPAWTEASPNVAEAMQIEQIGQLTEYTDSRAYVVHMSTGEGVDICERYQQKGVNLHAETLPAFLSHTYEQEDLGVWGKISPPLRGEASKKRLWEGLRTGVVDYLGTDHCPHKIEFKEKGEGKHGDIWEAIPGDNNGIEYFLPVMMSEGVNENRISMERLVEVCAANNAKRWGLYPRKGAIAEGSDADMVIVDLEKSAVVDDDFYHTMEPRYSTFHGEELTGLPTHTIVGGEVAVEDGELLVEPGDRTYLSRGPEGVTLEHDG</sequence>
<dbReference type="OrthoDB" id="42542at2157"/>
<keyword evidence="4" id="KW-0665">Pyrimidine biosynthesis</keyword>
<accession>A0A3N6PBA9</accession>
<dbReference type="InterPro" id="IPR011059">
    <property type="entry name" value="Metal-dep_hydrolase_composite"/>
</dbReference>
<dbReference type="PANTHER" id="PTHR11647:SF1">
    <property type="entry name" value="COLLAPSIN RESPONSE MEDIATOR PROTEIN"/>
    <property type="match status" value="1"/>
</dbReference>
<keyword evidence="3" id="KW-0378">Hydrolase</keyword>
<dbReference type="InterPro" id="IPR050378">
    <property type="entry name" value="Metallo-dep_Hydrolases_sf"/>
</dbReference>
<dbReference type="GO" id="GO:0005829">
    <property type="term" value="C:cytosol"/>
    <property type="evidence" value="ECO:0007669"/>
    <property type="project" value="TreeGrafter"/>
</dbReference>
<dbReference type="FunFam" id="3.20.20.140:FF:000174">
    <property type="entry name" value="Dihydropyrimidinase-related protein 2"/>
    <property type="match status" value="1"/>
</dbReference>
<dbReference type="Gene3D" id="3.20.20.140">
    <property type="entry name" value="Metal-dependent hydrolases"/>
    <property type="match status" value="1"/>
</dbReference>
<dbReference type="Proteomes" id="UP000282323">
    <property type="component" value="Unassembled WGS sequence"/>
</dbReference>
<dbReference type="SUPFAM" id="SSF51338">
    <property type="entry name" value="Composite domain of metallo-dependent hydrolases"/>
    <property type="match status" value="1"/>
</dbReference>
<comment type="cofactor">
    <cofactor evidence="1">
        <name>Zn(2+)</name>
        <dbReference type="ChEBI" id="CHEBI:29105"/>
    </cofactor>
</comment>
<evidence type="ECO:0000256" key="4">
    <source>
        <dbReference type="ARBA" id="ARBA00022975"/>
    </source>
</evidence>
<comment type="similarity">
    <text evidence="2">Belongs to the metallo-dependent hydrolases superfamily. Hydantoinase/dihydropyrimidinase family.</text>
</comment>
<name>A0A3N6PBA9_NATCH</name>
<gene>
    <name evidence="6" type="ORF">EA473_05295</name>
</gene>
<keyword evidence="7" id="KW-1185">Reference proteome</keyword>
<evidence type="ECO:0000256" key="3">
    <source>
        <dbReference type="ARBA" id="ARBA00022801"/>
    </source>
</evidence>
<dbReference type="InterPro" id="IPR006680">
    <property type="entry name" value="Amidohydro-rel"/>
</dbReference>
<dbReference type="Gene3D" id="2.30.40.10">
    <property type="entry name" value="Urease, subunit C, domain 1"/>
    <property type="match status" value="1"/>
</dbReference>
<dbReference type="GO" id="GO:0016812">
    <property type="term" value="F:hydrolase activity, acting on carbon-nitrogen (but not peptide) bonds, in cyclic amides"/>
    <property type="evidence" value="ECO:0007669"/>
    <property type="project" value="TreeGrafter"/>
</dbReference>
<evidence type="ECO:0000313" key="6">
    <source>
        <dbReference type="EMBL" id="RQG96529.1"/>
    </source>
</evidence>
<protein>
    <submittedName>
        <fullName evidence="6">Dihydroorotase</fullName>
    </submittedName>
</protein>
<evidence type="ECO:0000313" key="7">
    <source>
        <dbReference type="Proteomes" id="UP000282323"/>
    </source>
</evidence>
<evidence type="ECO:0000256" key="1">
    <source>
        <dbReference type="ARBA" id="ARBA00001947"/>
    </source>
</evidence>
<comment type="caution">
    <text evidence="6">The sequence shown here is derived from an EMBL/GenBank/DDBJ whole genome shotgun (WGS) entry which is preliminary data.</text>
</comment>
<evidence type="ECO:0000256" key="2">
    <source>
        <dbReference type="ARBA" id="ARBA00008829"/>
    </source>
</evidence>
<reference evidence="6 7" key="1">
    <citation type="submission" date="2018-10" db="EMBL/GenBank/DDBJ databases">
        <title>Natrarchaeobius chitinivorans gen. nov., sp. nov., and Natrarchaeobius haloalkaliphilus sp. nov., alkaliphilic, chitin-utilizing haloarchaea from hypersaline alkaline lakes.</title>
        <authorList>
            <person name="Sorokin D.Y."/>
            <person name="Elcheninov A.G."/>
            <person name="Kostrikina N.A."/>
            <person name="Bale N.J."/>
            <person name="Sinninghe Damste J.S."/>
            <person name="Khijniak T.V."/>
            <person name="Kublanov I.V."/>
            <person name="Toshchakov S.V."/>
        </authorList>
    </citation>
    <scope>NUCLEOTIDE SEQUENCE [LARGE SCALE GENOMIC DNA]</scope>
    <source>
        <strain evidence="6 7">AArcht4T</strain>
    </source>
</reference>
<dbReference type="AlphaFoldDB" id="A0A3N6PBA9"/>
<evidence type="ECO:0000259" key="5">
    <source>
        <dbReference type="Pfam" id="PF01979"/>
    </source>
</evidence>
<feature type="domain" description="Amidohydrolase-related" evidence="5">
    <location>
        <begin position="55"/>
        <end position="449"/>
    </location>
</feature>
<organism evidence="6 7">
    <name type="scientific">Natrarchaeobius chitinivorans</name>
    <dbReference type="NCBI Taxonomy" id="1679083"/>
    <lineage>
        <taxon>Archaea</taxon>
        <taxon>Methanobacteriati</taxon>
        <taxon>Methanobacteriota</taxon>
        <taxon>Stenosarchaea group</taxon>
        <taxon>Halobacteria</taxon>
        <taxon>Halobacteriales</taxon>
        <taxon>Natrialbaceae</taxon>
        <taxon>Natrarchaeobius</taxon>
    </lineage>
</organism>
<dbReference type="InterPro" id="IPR032466">
    <property type="entry name" value="Metal_Hydrolase"/>
</dbReference>
<proteinExistence type="inferred from homology"/>
<dbReference type="GO" id="GO:0006221">
    <property type="term" value="P:pyrimidine nucleotide biosynthetic process"/>
    <property type="evidence" value="ECO:0007669"/>
    <property type="project" value="UniProtKB-KW"/>
</dbReference>
<dbReference type="Pfam" id="PF01979">
    <property type="entry name" value="Amidohydro_1"/>
    <property type="match status" value="1"/>
</dbReference>
<dbReference type="EMBL" id="REGA01000003">
    <property type="protein sequence ID" value="RQG96529.1"/>
    <property type="molecule type" value="Genomic_DNA"/>
</dbReference>